<evidence type="ECO:0000313" key="8">
    <source>
        <dbReference type="Proteomes" id="UP000198346"/>
    </source>
</evidence>
<reference evidence="7 8" key="1">
    <citation type="submission" date="2017-07" db="EMBL/GenBank/DDBJ databases">
        <authorList>
            <person name="Sun Z.S."/>
            <person name="Albrecht U."/>
            <person name="Echele G."/>
            <person name="Lee C.C."/>
        </authorList>
    </citation>
    <scope>NUCLEOTIDE SEQUENCE [LARGE SCALE GENOMIC DNA]</scope>
    <source>
        <strain evidence="7 8">CGMCC 1.12710</strain>
    </source>
</reference>
<dbReference type="Gene3D" id="3.90.1590.10">
    <property type="entry name" value="glutathione-dependent formaldehyde- activating enzyme (gfa)"/>
    <property type="match status" value="1"/>
</dbReference>
<gene>
    <name evidence="7" type="ORF">SAMN06297382_0210</name>
</gene>
<organism evidence="7 8">
    <name type="scientific">Amphiplicatus metriothermophilus</name>
    <dbReference type="NCBI Taxonomy" id="1519374"/>
    <lineage>
        <taxon>Bacteria</taxon>
        <taxon>Pseudomonadati</taxon>
        <taxon>Pseudomonadota</taxon>
        <taxon>Alphaproteobacteria</taxon>
        <taxon>Parvularculales</taxon>
        <taxon>Parvularculaceae</taxon>
        <taxon>Amphiplicatus</taxon>
    </lineage>
</organism>
<protein>
    <submittedName>
        <fullName evidence="7">Uncharacterized conserved protein</fullName>
    </submittedName>
</protein>
<dbReference type="PROSITE" id="PS51891">
    <property type="entry name" value="CENP_V_GFA"/>
    <property type="match status" value="1"/>
</dbReference>
<dbReference type="Proteomes" id="UP000198346">
    <property type="component" value="Unassembled WGS sequence"/>
</dbReference>
<dbReference type="InterPro" id="IPR006913">
    <property type="entry name" value="CENP-V/GFA"/>
</dbReference>
<dbReference type="GO" id="GO:0016846">
    <property type="term" value="F:carbon-sulfur lyase activity"/>
    <property type="evidence" value="ECO:0007669"/>
    <property type="project" value="InterPro"/>
</dbReference>
<dbReference type="Pfam" id="PF04828">
    <property type="entry name" value="GFA"/>
    <property type="match status" value="1"/>
</dbReference>
<dbReference type="PANTHER" id="PTHR33337:SF40">
    <property type="entry name" value="CENP-V_GFA DOMAIN-CONTAINING PROTEIN-RELATED"/>
    <property type="match status" value="1"/>
</dbReference>
<dbReference type="OrthoDB" id="9807246at2"/>
<keyword evidence="2" id="KW-0479">Metal-binding</keyword>
<proteinExistence type="inferred from homology"/>
<dbReference type="GO" id="GO:0046872">
    <property type="term" value="F:metal ion binding"/>
    <property type="evidence" value="ECO:0007669"/>
    <property type="project" value="UniProtKB-KW"/>
</dbReference>
<dbReference type="InterPro" id="IPR011057">
    <property type="entry name" value="Mss4-like_sf"/>
</dbReference>
<dbReference type="SUPFAM" id="SSF51316">
    <property type="entry name" value="Mss4-like"/>
    <property type="match status" value="1"/>
</dbReference>
<name>A0A239PJA8_9PROT</name>
<feature type="region of interest" description="Disordered" evidence="5">
    <location>
        <begin position="140"/>
        <end position="160"/>
    </location>
</feature>
<dbReference type="RefSeq" id="WP_089410737.1">
    <property type="nucleotide sequence ID" value="NZ_FZQA01000001.1"/>
</dbReference>
<evidence type="ECO:0000256" key="5">
    <source>
        <dbReference type="SAM" id="MobiDB-lite"/>
    </source>
</evidence>
<feature type="compositionally biased region" description="Basic and acidic residues" evidence="5">
    <location>
        <begin position="147"/>
        <end position="160"/>
    </location>
</feature>
<dbReference type="AlphaFoldDB" id="A0A239PJA8"/>
<dbReference type="PANTHER" id="PTHR33337">
    <property type="entry name" value="GFA DOMAIN-CONTAINING PROTEIN"/>
    <property type="match status" value="1"/>
</dbReference>
<evidence type="ECO:0000256" key="1">
    <source>
        <dbReference type="ARBA" id="ARBA00005495"/>
    </source>
</evidence>
<evidence type="ECO:0000256" key="2">
    <source>
        <dbReference type="ARBA" id="ARBA00022723"/>
    </source>
</evidence>
<keyword evidence="4" id="KW-0456">Lyase</keyword>
<sequence>MTEPRSGGCQCGAVRYRIEGPLTRAHICHCRMCQKASGNYFLPLANVQRADFIVTRGRIAWFHASDIARRGFCRECGTPLVYDGLSSPHLNVTLGSLDRPSAVEPARQLGVESKMPWFARLDALPGERTDEGFAPDELTAIASSSRQHPDRDTDRWPPKP</sequence>
<feature type="domain" description="CENP-V/GFA" evidence="6">
    <location>
        <begin position="5"/>
        <end position="118"/>
    </location>
</feature>
<accession>A0A239PJA8</accession>
<comment type="similarity">
    <text evidence="1">Belongs to the Gfa family.</text>
</comment>
<dbReference type="EMBL" id="FZQA01000001">
    <property type="protein sequence ID" value="SNT67717.1"/>
    <property type="molecule type" value="Genomic_DNA"/>
</dbReference>
<evidence type="ECO:0000259" key="6">
    <source>
        <dbReference type="PROSITE" id="PS51891"/>
    </source>
</evidence>
<keyword evidence="3" id="KW-0862">Zinc</keyword>
<evidence type="ECO:0000256" key="3">
    <source>
        <dbReference type="ARBA" id="ARBA00022833"/>
    </source>
</evidence>
<keyword evidence="8" id="KW-1185">Reference proteome</keyword>
<evidence type="ECO:0000256" key="4">
    <source>
        <dbReference type="ARBA" id="ARBA00023239"/>
    </source>
</evidence>
<evidence type="ECO:0000313" key="7">
    <source>
        <dbReference type="EMBL" id="SNT67717.1"/>
    </source>
</evidence>